<comment type="similarity">
    <text evidence="6">Belongs to the UPF0758 family.</text>
</comment>
<evidence type="ECO:0000313" key="9">
    <source>
        <dbReference type="Proteomes" id="UP000391834"/>
    </source>
</evidence>
<proteinExistence type="inferred from homology"/>
<sequence>MEEYRKLSIKDWAVEDRPREKLLYRGLASLSDAELIAILIGSGNNEETAVELSRRILGSVKNNLNALGKLDVEALKKFKGIGEAKAIAVIAALELGRRRNQSGALKMQQITSSRDAANFLQPVMGDLSHEEFWILHLNRHNKIIHYERISQGGLTGTVIDVRVILKKALEKLATSIIIAHNHPSGNLQASDSDRKITRQLRDAAKLMEIPLLDHLIITQTGYYSFADEGIL</sequence>
<feature type="domain" description="MPN" evidence="7">
    <location>
        <begin position="109"/>
        <end position="231"/>
    </location>
</feature>
<dbReference type="OrthoDB" id="9804482at2"/>
<dbReference type="InterPro" id="IPR025657">
    <property type="entry name" value="RadC_JAB"/>
</dbReference>
<comment type="caution">
    <text evidence="8">The sequence shown here is derived from an EMBL/GenBank/DDBJ whole genome shotgun (WGS) entry which is preliminary data.</text>
</comment>
<gene>
    <name evidence="8" type="primary">radC</name>
    <name evidence="8" type="ORF">PbJCM13498_13470</name>
</gene>
<keyword evidence="3" id="KW-0378">Hydrolase</keyword>
<evidence type="ECO:0000256" key="5">
    <source>
        <dbReference type="ARBA" id="ARBA00023049"/>
    </source>
</evidence>
<dbReference type="Gene3D" id="3.40.140.10">
    <property type="entry name" value="Cytidine Deaminase, domain 2"/>
    <property type="match status" value="1"/>
</dbReference>
<keyword evidence="5" id="KW-0482">Metalloprotease</keyword>
<dbReference type="RefSeq" id="WP_025863046.1">
    <property type="nucleotide sequence ID" value="NZ_BLAX01000001.1"/>
</dbReference>
<dbReference type="GO" id="GO:0008237">
    <property type="term" value="F:metallopeptidase activity"/>
    <property type="evidence" value="ECO:0007669"/>
    <property type="project" value="UniProtKB-KW"/>
</dbReference>
<evidence type="ECO:0000256" key="1">
    <source>
        <dbReference type="ARBA" id="ARBA00022670"/>
    </source>
</evidence>
<dbReference type="Pfam" id="PF04002">
    <property type="entry name" value="RadC"/>
    <property type="match status" value="1"/>
</dbReference>
<keyword evidence="1" id="KW-0645">Protease</keyword>
<keyword evidence="4" id="KW-0862">Zinc</keyword>
<evidence type="ECO:0000256" key="2">
    <source>
        <dbReference type="ARBA" id="ARBA00022723"/>
    </source>
</evidence>
<evidence type="ECO:0000259" key="7">
    <source>
        <dbReference type="PROSITE" id="PS50249"/>
    </source>
</evidence>
<dbReference type="EMBL" id="BLAX01000001">
    <property type="protein sequence ID" value="GET32484.1"/>
    <property type="molecule type" value="Genomic_DNA"/>
</dbReference>
<dbReference type="InterPro" id="IPR046778">
    <property type="entry name" value="UPF0758_N"/>
</dbReference>
<dbReference type="PANTHER" id="PTHR30471">
    <property type="entry name" value="DNA REPAIR PROTEIN RADC"/>
    <property type="match status" value="1"/>
</dbReference>
<dbReference type="CDD" id="cd08071">
    <property type="entry name" value="MPN_DUF2466"/>
    <property type="match status" value="1"/>
</dbReference>
<dbReference type="InterPro" id="IPR037518">
    <property type="entry name" value="MPN"/>
</dbReference>
<dbReference type="NCBIfam" id="NF000642">
    <property type="entry name" value="PRK00024.1"/>
    <property type="match status" value="1"/>
</dbReference>
<dbReference type="InterPro" id="IPR001405">
    <property type="entry name" value="UPF0758"/>
</dbReference>
<evidence type="ECO:0000256" key="4">
    <source>
        <dbReference type="ARBA" id="ARBA00022833"/>
    </source>
</evidence>
<organism evidence="8 9">
    <name type="scientific">Prolixibacter bellariivorans</name>
    <dbReference type="NCBI Taxonomy" id="314319"/>
    <lineage>
        <taxon>Bacteria</taxon>
        <taxon>Pseudomonadati</taxon>
        <taxon>Bacteroidota</taxon>
        <taxon>Bacteroidia</taxon>
        <taxon>Marinilabiliales</taxon>
        <taxon>Prolixibacteraceae</taxon>
        <taxon>Prolixibacter</taxon>
    </lineage>
</organism>
<dbReference type="NCBIfam" id="TIGR00608">
    <property type="entry name" value="radc"/>
    <property type="match status" value="1"/>
</dbReference>
<name>A0A5M4AXL6_9BACT</name>
<evidence type="ECO:0000256" key="3">
    <source>
        <dbReference type="ARBA" id="ARBA00022801"/>
    </source>
</evidence>
<dbReference type="Proteomes" id="UP000391834">
    <property type="component" value="Unassembled WGS sequence"/>
</dbReference>
<dbReference type="GO" id="GO:0006508">
    <property type="term" value="P:proteolysis"/>
    <property type="evidence" value="ECO:0007669"/>
    <property type="project" value="UniProtKB-KW"/>
</dbReference>
<keyword evidence="9" id="KW-1185">Reference proteome</keyword>
<reference evidence="8 9" key="1">
    <citation type="submission" date="2019-10" db="EMBL/GenBank/DDBJ databases">
        <title>Prolixibacter strains distinguished by the presence of nitrate reductase genes were adept at nitrate-dependent anaerobic corrosion of metallic iron and carbon steel.</title>
        <authorList>
            <person name="Iino T."/>
            <person name="Shono N."/>
            <person name="Ito K."/>
            <person name="Nakamura R."/>
            <person name="Sueoka K."/>
            <person name="Harayama S."/>
            <person name="Ohkuma M."/>
        </authorList>
    </citation>
    <scope>NUCLEOTIDE SEQUENCE [LARGE SCALE GENOMIC DNA]</scope>
    <source>
        <strain evidence="8 9">JCM 13498</strain>
    </source>
</reference>
<dbReference type="PANTHER" id="PTHR30471:SF3">
    <property type="entry name" value="UPF0758 PROTEIN YEES-RELATED"/>
    <property type="match status" value="1"/>
</dbReference>
<dbReference type="GO" id="GO:0046872">
    <property type="term" value="F:metal ion binding"/>
    <property type="evidence" value="ECO:0007669"/>
    <property type="project" value="UniProtKB-KW"/>
</dbReference>
<protein>
    <submittedName>
        <fullName evidence="8">DNA repair protein RadC</fullName>
    </submittedName>
</protein>
<accession>A0A5M4AXL6</accession>
<evidence type="ECO:0000256" key="6">
    <source>
        <dbReference type="RuleBase" id="RU003797"/>
    </source>
</evidence>
<evidence type="ECO:0000313" key="8">
    <source>
        <dbReference type="EMBL" id="GET32484.1"/>
    </source>
</evidence>
<dbReference type="PROSITE" id="PS01302">
    <property type="entry name" value="UPF0758"/>
    <property type="match status" value="1"/>
</dbReference>
<dbReference type="PROSITE" id="PS50249">
    <property type="entry name" value="MPN"/>
    <property type="match status" value="1"/>
</dbReference>
<dbReference type="InterPro" id="IPR020891">
    <property type="entry name" value="UPF0758_CS"/>
</dbReference>
<dbReference type="AlphaFoldDB" id="A0A5M4AXL6"/>
<dbReference type="Pfam" id="PF20582">
    <property type="entry name" value="UPF0758_N"/>
    <property type="match status" value="1"/>
</dbReference>
<keyword evidence="2" id="KW-0479">Metal-binding</keyword>